<dbReference type="InterPro" id="IPR005119">
    <property type="entry name" value="LysR_subst-bd"/>
</dbReference>
<dbReference type="PANTHER" id="PTHR30126">
    <property type="entry name" value="HTH-TYPE TRANSCRIPTIONAL REGULATOR"/>
    <property type="match status" value="1"/>
</dbReference>
<dbReference type="Proteomes" id="UP001178322">
    <property type="component" value="Chromosome"/>
</dbReference>
<organism evidence="6 7">
    <name type="scientific">Lysinibacillus pakistanensis</name>
    <dbReference type="NCBI Taxonomy" id="759811"/>
    <lineage>
        <taxon>Bacteria</taxon>
        <taxon>Bacillati</taxon>
        <taxon>Bacillota</taxon>
        <taxon>Bacilli</taxon>
        <taxon>Bacillales</taxon>
        <taxon>Bacillaceae</taxon>
        <taxon>Lysinibacillus</taxon>
    </lineage>
</organism>
<accession>A0AAX3WPF7</accession>
<dbReference type="Pfam" id="PF03466">
    <property type="entry name" value="LysR_substrate"/>
    <property type="match status" value="1"/>
</dbReference>
<feature type="domain" description="HTH lysR-type" evidence="5">
    <location>
        <begin position="1"/>
        <end position="58"/>
    </location>
</feature>
<dbReference type="InterPro" id="IPR036390">
    <property type="entry name" value="WH_DNA-bd_sf"/>
</dbReference>
<dbReference type="RefSeq" id="WP_283868324.1">
    <property type="nucleotide sequence ID" value="NZ_CP126101.1"/>
</dbReference>
<evidence type="ECO:0000256" key="3">
    <source>
        <dbReference type="ARBA" id="ARBA00023125"/>
    </source>
</evidence>
<dbReference type="Gene3D" id="3.40.190.290">
    <property type="match status" value="1"/>
</dbReference>
<evidence type="ECO:0000256" key="4">
    <source>
        <dbReference type="ARBA" id="ARBA00023163"/>
    </source>
</evidence>
<evidence type="ECO:0000259" key="5">
    <source>
        <dbReference type="PROSITE" id="PS50931"/>
    </source>
</evidence>
<dbReference type="SUPFAM" id="SSF53850">
    <property type="entry name" value="Periplasmic binding protein-like II"/>
    <property type="match status" value="1"/>
</dbReference>
<dbReference type="Gene3D" id="1.10.10.10">
    <property type="entry name" value="Winged helix-like DNA-binding domain superfamily/Winged helix DNA-binding domain"/>
    <property type="match status" value="1"/>
</dbReference>
<evidence type="ECO:0000313" key="7">
    <source>
        <dbReference type="Proteomes" id="UP001178322"/>
    </source>
</evidence>
<dbReference type="SUPFAM" id="SSF46785">
    <property type="entry name" value="Winged helix' DNA-binding domain"/>
    <property type="match status" value="1"/>
</dbReference>
<reference evidence="6" key="1">
    <citation type="submission" date="2023-05" db="EMBL/GenBank/DDBJ databases">
        <title>Comparative genomics of Bacillaceae isolates and their secondary metabolite potential.</title>
        <authorList>
            <person name="Song L."/>
            <person name="Nielsen L.J."/>
            <person name="Mohite O."/>
            <person name="Xu X."/>
            <person name="Weber T."/>
            <person name="Kovacs A.T."/>
        </authorList>
    </citation>
    <scope>NUCLEOTIDE SEQUENCE</scope>
    <source>
        <strain evidence="6">LY1</strain>
    </source>
</reference>
<dbReference type="PROSITE" id="PS50931">
    <property type="entry name" value="HTH_LYSR"/>
    <property type="match status" value="1"/>
</dbReference>
<evidence type="ECO:0000313" key="6">
    <source>
        <dbReference type="EMBL" id="WHY49590.1"/>
    </source>
</evidence>
<comment type="similarity">
    <text evidence="1">Belongs to the LysR transcriptional regulatory family.</text>
</comment>
<evidence type="ECO:0000256" key="2">
    <source>
        <dbReference type="ARBA" id="ARBA00023015"/>
    </source>
</evidence>
<dbReference type="PANTHER" id="PTHR30126:SF100">
    <property type="entry name" value="LYSR-FAMILY TRANSCRIPTIONAL REGULATOR"/>
    <property type="match status" value="1"/>
</dbReference>
<dbReference type="GO" id="GO:0003700">
    <property type="term" value="F:DNA-binding transcription factor activity"/>
    <property type="evidence" value="ECO:0007669"/>
    <property type="project" value="InterPro"/>
</dbReference>
<dbReference type="InterPro" id="IPR000847">
    <property type="entry name" value="LysR_HTH_N"/>
</dbReference>
<keyword evidence="2" id="KW-0805">Transcription regulation</keyword>
<dbReference type="GO" id="GO:0000976">
    <property type="term" value="F:transcription cis-regulatory region binding"/>
    <property type="evidence" value="ECO:0007669"/>
    <property type="project" value="TreeGrafter"/>
</dbReference>
<dbReference type="CDD" id="cd05466">
    <property type="entry name" value="PBP2_LTTR_substrate"/>
    <property type="match status" value="1"/>
</dbReference>
<gene>
    <name evidence="6" type="ORF">QNH24_14720</name>
</gene>
<sequence>MEIRQLKTFWTLASTCSFSRTAEVLNYVPSTITMQIKALEEELGVKLLDRLGKSVILTDAGHRLLPYANKILNDIEEARYVSSESGELTGTITIGADEVLCTYRLPALLRVFRERYPHVRLLFRPLSSHNLKQSLREGNVDVVFMLDEPSVSTDLHTELLMDEPFLMVVSPNHPLAACSTLCIEDFNREQILLSEKGCSYRTFFYHTLLRKGADSLTELEFNSVEAIKQCAMVGLGIALLPEMSLKGELERGELITLPWDLSEIQFATQMLWHQEKWISPSMKEFIELARSVLKLKVS</sequence>
<protein>
    <submittedName>
        <fullName evidence="6">LysR family transcriptional regulator</fullName>
    </submittedName>
</protein>
<name>A0AAX3WPF7_9BACI</name>
<dbReference type="AlphaFoldDB" id="A0AAX3WPF7"/>
<proteinExistence type="inferred from homology"/>
<keyword evidence="4" id="KW-0804">Transcription</keyword>
<dbReference type="EMBL" id="CP126101">
    <property type="protein sequence ID" value="WHY49590.1"/>
    <property type="molecule type" value="Genomic_DNA"/>
</dbReference>
<dbReference type="Pfam" id="PF00126">
    <property type="entry name" value="HTH_1"/>
    <property type="match status" value="1"/>
</dbReference>
<evidence type="ECO:0000256" key="1">
    <source>
        <dbReference type="ARBA" id="ARBA00009437"/>
    </source>
</evidence>
<dbReference type="InterPro" id="IPR036388">
    <property type="entry name" value="WH-like_DNA-bd_sf"/>
</dbReference>
<keyword evidence="3" id="KW-0238">DNA-binding</keyword>
<dbReference type="FunFam" id="1.10.10.10:FF:000001">
    <property type="entry name" value="LysR family transcriptional regulator"/>
    <property type="match status" value="1"/>
</dbReference>